<proteinExistence type="predicted"/>
<keyword evidence="2" id="KW-0812">Transmembrane</keyword>
<keyword evidence="4" id="KW-1185">Reference proteome</keyword>
<evidence type="ECO:0000313" key="3">
    <source>
        <dbReference type="EMBL" id="SNT55994.1"/>
    </source>
</evidence>
<gene>
    <name evidence="3" type="ORF">SAMN05421812_109302</name>
</gene>
<evidence type="ECO:0000313" key="4">
    <source>
        <dbReference type="Proteomes" id="UP000198362"/>
    </source>
</evidence>
<feature type="region of interest" description="Disordered" evidence="1">
    <location>
        <begin position="168"/>
        <end position="191"/>
    </location>
</feature>
<dbReference type="AlphaFoldDB" id="A0A239NNP3"/>
<protein>
    <submittedName>
        <fullName evidence="3">Uncharacterized protein</fullName>
    </submittedName>
</protein>
<feature type="transmembrane region" description="Helical" evidence="2">
    <location>
        <begin position="52"/>
        <end position="73"/>
    </location>
</feature>
<keyword evidence="2" id="KW-0472">Membrane</keyword>
<dbReference type="RefSeq" id="WP_089252206.1">
    <property type="nucleotide sequence ID" value="NZ_FZPH01000009.1"/>
</dbReference>
<dbReference type="Proteomes" id="UP000198362">
    <property type="component" value="Unassembled WGS sequence"/>
</dbReference>
<dbReference type="EMBL" id="FZPH01000009">
    <property type="protein sequence ID" value="SNT55994.1"/>
    <property type="molecule type" value="Genomic_DNA"/>
</dbReference>
<dbReference type="NCBIfam" id="NF038083">
    <property type="entry name" value="CU044_5270_fam"/>
    <property type="match status" value="1"/>
</dbReference>
<dbReference type="OrthoDB" id="3425969at2"/>
<evidence type="ECO:0000256" key="1">
    <source>
        <dbReference type="SAM" id="MobiDB-lite"/>
    </source>
</evidence>
<keyword evidence="2" id="KW-1133">Transmembrane helix</keyword>
<accession>A0A239NNP3</accession>
<sequence>MNDADRLRELFGPTDPVADDGYVADLDRRERMLRDIMAAPPARRRAPTRARWVAAAAAVVLVAITGVVVAVALPQAASSAWATPAPLASVRSASEPGGPRLLALAATVADQPAPATPIRDHVLIRSWALNSDIAGTTVTCVVIPTETELRREPDNSGTRTVVYLPPEAPTEAQLDEWRDEGSPGADQTRSTEEYAAGEFVALWPDRPPTDPDRLRAWLSATRPGTDPATTVVGGVTDVLHERALTTAETAATLTLLAGLPGLRYTGALTDRAGRTGDAYTVVVDGTGLPVTHTFVVDPGSGRVLAQERVLATDVGQLELTAPAVIGYDTYL</sequence>
<organism evidence="3 4">
    <name type="scientific">Asanoa hainanensis</name>
    <dbReference type="NCBI Taxonomy" id="560556"/>
    <lineage>
        <taxon>Bacteria</taxon>
        <taxon>Bacillati</taxon>
        <taxon>Actinomycetota</taxon>
        <taxon>Actinomycetes</taxon>
        <taxon>Micromonosporales</taxon>
        <taxon>Micromonosporaceae</taxon>
        <taxon>Asanoa</taxon>
    </lineage>
</organism>
<dbReference type="InterPro" id="IPR047789">
    <property type="entry name" value="CU044_5270-like"/>
</dbReference>
<name>A0A239NNP3_9ACTN</name>
<reference evidence="3 4" key="1">
    <citation type="submission" date="2017-06" db="EMBL/GenBank/DDBJ databases">
        <authorList>
            <person name="Kim H.J."/>
            <person name="Triplett B.A."/>
        </authorList>
    </citation>
    <scope>NUCLEOTIDE SEQUENCE [LARGE SCALE GENOMIC DNA]</scope>
    <source>
        <strain evidence="3 4">CGMCC 4.5593</strain>
    </source>
</reference>
<evidence type="ECO:0000256" key="2">
    <source>
        <dbReference type="SAM" id="Phobius"/>
    </source>
</evidence>